<proteinExistence type="predicted"/>
<evidence type="ECO:0000256" key="1">
    <source>
        <dbReference type="ARBA" id="ARBA00012687"/>
    </source>
</evidence>
<organism evidence="8">
    <name type="scientific">Oryza punctata</name>
    <name type="common">Red rice</name>
    <dbReference type="NCBI Taxonomy" id="4537"/>
    <lineage>
        <taxon>Eukaryota</taxon>
        <taxon>Viridiplantae</taxon>
        <taxon>Streptophyta</taxon>
        <taxon>Embryophyta</taxon>
        <taxon>Tracheophyta</taxon>
        <taxon>Spermatophyta</taxon>
        <taxon>Magnoliopsida</taxon>
        <taxon>Liliopsida</taxon>
        <taxon>Poales</taxon>
        <taxon>Poaceae</taxon>
        <taxon>BOP clade</taxon>
        <taxon>Oryzoideae</taxon>
        <taxon>Oryzeae</taxon>
        <taxon>Oryzinae</taxon>
        <taxon>Oryza</taxon>
    </lineage>
</organism>
<dbReference type="NCBIfam" id="TIGR00215">
    <property type="entry name" value="lpxB"/>
    <property type="match status" value="1"/>
</dbReference>
<dbReference type="PANTHER" id="PTHR30372:SF4">
    <property type="entry name" value="LIPID-A-DISACCHARIDE SYNTHASE, MITOCHONDRIAL-RELATED"/>
    <property type="match status" value="1"/>
</dbReference>
<dbReference type="Proteomes" id="UP000026962">
    <property type="component" value="Chromosome 1"/>
</dbReference>
<evidence type="ECO:0000256" key="2">
    <source>
        <dbReference type="ARBA" id="ARBA00022516"/>
    </source>
</evidence>
<keyword evidence="3" id="KW-0441">Lipid A biosynthesis</keyword>
<evidence type="ECO:0000256" key="4">
    <source>
        <dbReference type="ARBA" id="ARBA00022676"/>
    </source>
</evidence>
<dbReference type="GO" id="GO:0009245">
    <property type="term" value="P:lipid A biosynthetic process"/>
    <property type="evidence" value="ECO:0007669"/>
    <property type="project" value="UniProtKB-KW"/>
</dbReference>
<dbReference type="EnsemblPlants" id="OPUNC01G30170.1">
    <property type="protein sequence ID" value="OPUNC01G30170.1"/>
    <property type="gene ID" value="OPUNC01G30170"/>
</dbReference>
<dbReference type="GO" id="GO:0008915">
    <property type="term" value="F:lipid-A-disaccharide synthase activity"/>
    <property type="evidence" value="ECO:0007669"/>
    <property type="project" value="UniProtKB-EC"/>
</dbReference>
<dbReference type="GO" id="GO:0005543">
    <property type="term" value="F:phospholipid binding"/>
    <property type="evidence" value="ECO:0007669"/>
    <property type="project" value="TreeGrafter"/>
</dbReference>
<dbReference type="HOGENOM" id="CLU_036577_2_0_1"/>
<dbReference type="GO" id="GO:0016020">
    <property type="term" value="C:membrane"/>
    <property type="evidence" value="ECO:0007669"/>
    <property type="project" value="GOC"/>
</dbReference>
<evidence type="ECO:0000256" key="5">
    <source>
        <dbReference type="ARBA" id="ARBA00022679"/>
    </source>
</evidence>
<reference evidence="8" key="2">
    <citation type="submission" date="2018-05" db="EMBL/GenBank/DDBJ databases">
        <title>OpunRS2 (Oryza punctata Reference Sequence Version 2).</title>
        <authorList>
            <person name="Zhang J."/>
            <person name="Kudrna D."/>
            <person name="Lee S."/>
            <person name="Talag J."/>
            <person name="Welchert J."/>
            <person name="Wing R.A."/>
        </authorList>
    </citation>
    <scope>NUCLEOTIDE SEQUENCE [LARGE SCALE GENOMIC DNA]</scope>
</reference>
<evidence type="ECO:0000256" key="6">
    <source>
        <dbReference type="ARBA" id="ARBA00023098"/>
    </source>
</evidence>
<dbReference type="EC" id="2.4.1.182" evidence="1"/>
<dbReference type="OMA" id="YVILPFE"/>
<reference evidence="8" key="1">
    <citation type="submission" date="2015-04" db="UniProtKB">
        <authorList>
            <consortium name="EnsemblPlants"/>
        </authorList>
    </citation>
    <scope>IDENTIFICATION</scope>
</reference>
<keyword evidence="5" id="KW-0808">Transferase</keyword>
<dbReference type="PANTHER" id="PTHR30372">
    <property type="entry name" value="LIPID-A-DISACCHARIDE SYNTHASE"/>
    <property type="match status" value="1"/>
</dbReference>
<accession>A0A0E0JNS4</accession>
<evidence type="ECO:0000313" key="8">
    <source>
        <dbReference type="EnsemblPlants" id="OPUNC01G30170.1"/>
    </source>
</evidence>
<keyword evidence="2" id="KW-0444">Lipid biosynthesis</keyword>
<keyword evidence="9" id="KW-1185">Reference proteome</keyword>
<dbReference type="eggNOG" id="ENOG502QTT8">
    <property type="taxonomic scope" value="Eukaryota"/>
</dbReference>
<evidence type="ECO:0000256" key="7">
    <source>
        <dbReference type="ARBA" id="ARBA00048975"/>
    </source>
</evidence>
<dbReference type="STRING" id="4537.A0A0E0JNS4"/>
<dbReference type="Gramene" id="OPUNC01G30170.1">
    <property type="protein sequence ID" value="OPUNC01G30170.1"/>
    <property type="gene ID" value="OPUNC01G30170"/>
</dbReference>
<dbReference type="InterPro" id="IPR003835">
    <property type="entry name" value="Glyco_trans_19"/>
</dbReference>
<sequence>MLSLRIAAASRLRGQLTGGTATGAQRHAFSYGRVVDAAARDGELRVFVVAGEVSGDSLASRLMASLRALSPVPVRFAGVGGELMRNEGLQSLFPMEEISIMGLWELLPHIYNIKRKIEDTADAAVWFQPHAVVTVDSKGFSFRLLKQLKCRYNQVARPLHVHYVAPSFWAWKDGERRLAKLHNFVDHLLLNGLPATYVGHPLLDDAIGLNMEKELSSVNSMHQRSGEDFRQEHAISPDSTIITILPGSRMQEVARMLPIFLQTVQHLSHTFNELSLVIPVAPHRDVRIYVENVVRSGPFPVVLIPGETLKERYDAFNASRAALCTSGTAVMELMLAKLPCVVAYRAHFITECFIYLRKKIDFISLPNILLNTPIVPEILFGACTAENLAAKLSEAIFNDEARQLQVESADQLLEMLYDPIKQRADLFQGELRNSSLPSNIYSPSTIAALTVLYTDKHQQAVQQN</sequence>
<keyword evidence="4" id="KW-0328">Glycosyltransferase</keyword>
<name>A0A0E0JNS4_ORYPU</name>
<dbReference type="Pfam" id="PF02684">
    <property type="entry name" value="LpxB"/>
    <property type="match status" value="1"/>
</dbReference>
<dbReference type="SUPFAM" id="SSF53756">
    <property type="entry name" value="UDP-Glycosyltransferase/glycogen phosphorylase"/>
    <property type="match status" value="1"/>
</dbReference>
<evidence type="ECO:0000256" key="3">
    <source>
        <dbReference type="ARBA" id="ARBA00022556"/>
    </source>
</evidence>
<evidence type="ECO:0000313" key="9">
    <source>
        <dbReference type="Proteomes" id="UP000026962"/>
    </source>
</evidence>
<protein>
    <recommendedName>
        <fullName evidence="1">lipid-A-disaccharide synthase</fullName>
        <ecNumber evidence="1">2.4.1.182</ecNumber>
    </recommendedName>
</protein>
<keyword evidence="6" id="KW-0443">Lipid metabolism</keyword>
<comment type="catalytic activity">
    <reaction evidence="7">
        <text>a lipid X + a UDP-2-N,3-O-bis[(3R)-3-hydroxyacyl]-alpha-D-glucosamine = a lipid A disaccharide + UDP + H(+)</text>
        <dbReference type="Rhea" id="RHEA:67828"/>
        <dbReference type="ChEBI" id="CHEBI:15378"/>
        <dbReference type="ChEBI" id="CHEBI:58223"/>
        <dbReference type="ChEBI" id="CHEBI:137748"/>
        <dbReference type="ChEBI" id="CHEBI:176338"/>
        <dbReference type="ChEBI" id="CHEBI:176343"/>
        <dbReference type="EC" id="2.4.1.182"/>
    </reaction>
</comment>
<dbReference type="AlphaFoldDB" id="A0A0E0JNS4"/>